<dbReference type="Proteomes" id="UP001237737">
    <property type="component" value="Unassembled WGS sequence"/>
</dbReference>
<protein>
    <recommendedName>
        <fullName evidence="3">Lipoprotein</fullName>
    </recommendedName>
</protein>
<reference evidence="1 2" key="1">
    <citation type="submission" date="2023-07" db="EMBL/GenBank/DDBJ databases">
        <title>Sorghum-associated microbial communities from plants grown in Nebraska, USA.</title>
        <authorList>
            <person name="Schachtman D."/>
        </authorList>
    </citation>
    <scope>NUCLEOTIDE SEQUENCE [LARGE SCALE GENOMIC DNA]</scope>
    <source>
        <strain evidence="1 2">CC60</strain>
    </source>
</reference>
<evidence type="ECO:0008006" key="3">
    <source>
        <dbReference type="Google" id="ProtNLM"/>
    </source>
</evidence>
<sequence>MKVIKYVLAVAAVLVLSGCGGKTMIQSDMSRLVSASPASPWLTVDNRGETVVTVTGLDSAAKVQVTPDIASAVQARLRTALQPNYITDLIIHCRGLELAVSVAKDAEPPVANLEMSASCRIVARGLVSAKGYRIHQSLPVDPAAPRLDVLVPKLIDGASTQLADQLWADVLATGVRR</sequence>
<keyword evidence="2" id="KW-1185">Reference proteome</keyword>
<accession>A0ABT9STZ5</accession>
<proteinExistence type="predicted"/>
<dbReference type="EMBL" id="JAUSSK010000001">
    <property type="protein sequence ID" value="MDQ0008461.1"/>
    <property type="molecule type" value="Genomic_DNA"/>
</dbReference>
<evidence type="ECO:0000313" key="2">
    <source>
        <dbReference type="Proteomes" id="UP001237737"/>
    </source>
</evidence>
<name>A0ABT9STZ5_9GAMM</name>
<organism evidence="1 2">
    <name type="scientific">Luteibacter jiangsuensis</name>
    <dbReference type="NCBI Taxonomy" id="637577"/>
    <lineage>
        <taxon>Bacteria</taxon>
        <taxon>Pseudomonadati</taxon>
        <taxon>Pseudomonadota</taxon>
        <taxon>Gammaproteobacteria</taxon>
        <taxon>Lysobacterales</taxon>
        <taxon>Rhodanobacteraceae</taxon>
        <taxon>Luteibacter</taxon>
    </lineage>
</organism>
<dbReference type="PROSITE" id="PS51257">
    <property type="entry name" value="PROKAR_LIPOPROTEIN"/>
    <property type="match status" value="1"/>
</dbReference>
<gene>
    <name evidence="1" type="ORF">J2T07_000620</name>
</gene>
<dbReference type="RefSeq" id="WP_306847150.1">
    <property type="nucleotide sequence ID" value="NZ_JAUSSK010000001.1"/>
</dbReference>
<comment type="caution">
    <text evidence="1">The sequence shown here is derived from an EMBL/GenBank/DDBJ whole genome shotgun (WGS) entry which is preliminary data.</text>
</comment>
<evidence type="ECO:0000313" key="1">
    <source>
        <dbReference type="EMBL" id="MDQ0008461.1"/>
    </source>
</evidence>